<evidence type="ECO:0000313" key="2">
    <source>
        <dbReference type="WBParaSite" id="jg23582"/>
    </source>
</evidence>
<proteinExistence type="predicted"/>
<sequence length="163" mass="18455">MGRTLVYEVERTDVAALLLKDVLNYDTKQAISFFVGLEILKNEKACDICGAAMLTEKMKERVDGIQLLPQSAHARGDGRYVEIDEYSICRRKYNRGRSRVGASQWVFGGAQRGDGGCAFAFRVQDRKKKTLLNMIRNRILPGTIIVKSEVQPSSRTNDQRIKR</sequence>
<organism evidence="1 2">
    <name type="scientific">Ditylenchus dipsaci</name>
    <dbReference type="NCBI Taxonomy" id="166011"/>
    <lineage>
        <taxon>Eukaryota</taxon>
        <taxon>Metazoa</taxon>
        <taxon>Ecdysozoa</taxon>
        <taxon>Nematoda</taxon>
        <taxon>Chromadorea</taxon>
        <taxon>Rhabditida</taxon>
        <taxon>Tylenchina</taxon>
        <taxon>Tylenchomorpha</taxon>
        <taxon>Sphaerularioidea</taxon>
        <taxon>Anguinidae</taxon>
        <taxon>Anguininae</taxon>
        <taxon>Ditylenchus</taxon>
    </lineage>
</organism>
<dbReference type="InterPro" id="IPR053164">
    <property type="entry name" value="IS1016-like_transposase"/>
</dbReference>
<dbReference type="WBParaSite" id="jg23582">
    <property type="protein sequence ID" value="jg23582"/>
    <property type="gene ID" value="jg23582"/>
</dbReference>
<dbReference type="Proteomes" id="UP000887574">
    <property type="component" value="Unplaced"/>
</dbReference>
<dbReference type="PANTHER" id="PTHR47163">
    <property type="entry name" value="DDE_TNP_IS1595 DOMAIN-CONTAINING PROTEIN"/>
    <property type="match status" value="1"/>
</dbReference>
<keyword evidence="1" id="KW-1185">Reference proteome</keyword>
<dbReference type="PANTHER" id="PTHR47163:SF2">
    <property type="entry name" value="SI:DKEY-17M8.2"/>
    <property type="match status" value="1"/>
</dbReference>
<dbReference type="AlphaFoldDB" id="A0A915DW45"/>
<accession>A0A915DW45</accession>
<evidence type="ECO:0000313" key="1">
    <source>
        <dbReference type="Proteomes" id="UP000887574"/>
    </source>
</evidence>
<protein>
    <submittedName>
        <fullName evidence="2">Transposase</fullName>
    </submittedName>
</protein>
<name>A0A915DW45_9BILA</name>
<reference evidence="2" key="1">
    <citation type="submission" date="2022-11" db="UniProtKB">
        <authorList>
            <consortium name="WormBaseParasite"/>
        </authorList>
    </citation>
    <scope>IDENTIFICATION</scope>
</reference>